<dbReference type="GO" id="GO:1990904">
    <property type="term" value="C:ribonucleoprotein complex"/>
    <property type="evidence" value="ECO:0007669"/>
    <property type="project" value="UniProtKB-KW"/>
</dbReference>
<accession>A0A0H5BWH7</accession>
<keyword evidence="5" id="KW-0699">rRNA-binding</keyword>
<comment type="similarity">
    <text evidence="1 5">Belongs to the universal ribosomal protein uL24 family.</text>
</comment>
<protein>
    <recommendedName>
        <fullName evidence="4 5">Large ribosomal subunit protein uL24</fullName>
    </recommendedName>
</protein>
<evidence type="ECO:0000256" key="4">
    <source>
        <dbReference type="ARBA" id="ARBA00035206"/>
    </source>
</evidence>
<evidence type="ECO:0000313" key="8">
    <source>
        <dbReference type="Proteomes" id="UP000242753"/>
    </source>
</evidence>
<reference evidence="8" key="1">
    <citation type="submission" date="2015-01" db="EMBL/GenBank/DDBJ databases">
        <authorList>
            <person name="Manzano-Marin A."/>
            <person name="Manzano-Marin A."/>
        </authorList>
    </citation>
    <scope>NUCLEOTIDE SEQUENCE [LARGE SCALE GENOMIC DNA]</scope>
    <source>
        <strain evidence="8">obscurior</strain>
    </source>
</reference>
<dbReference type="GO" id="GO:0019843">
    <property type="term" value="F:rRNA binding"/>
    <property type="evidence" value="ECO:0007669"/>
    <property type="project" value="UniProtKB-UniRule"/>
</dbReference>
<dbReference type="GO" id="GO:0005840">
    <property type="term" value="C:ribosome"/>
    <property type="evidence" value="ECO:0007669"/>
    <property type="project" value="UniProtKB-KW"/>
</dbReference>
<evidence type="ECO:0000259" key="6">
    <source>
        <dbReference type="SMART" id="SM00739"/>
    </source>
</evidence>
<dbReference type="Gene3D" id="2.30.30.30">
    <property type="match status" value="1"/>
</dbReference>
<comment type="function">
    <text evidence="5">One of two assembly initiator proteins, it binds directly to the 5'-end of the 23S rRNA, where it nucleates assembly of the 50S subunit.</text>
</comment>
<dbReference type="Pfam" id="PF17136">
    <property type="entry name" value="ribosomal_L24"/>
    <property type="match status" value="1"/>
</dbReference>
<gene>
    <name evidence="5 7" type="primary">rplX</name>
    <name evidence="7" type="ORF">WEOB_092</name>
</gene>
<dbReference type="AlphaFoldDB" id="A0A0H5BWH7"/>
<dbReference type="InterPro" id="IPR005824">
    <property type="entry name" value="KOW"/>
</dbReference>
<proteinExistence type="inferred from homology"/>
<comment type="subunit">
    <text evidence="5">Part of the 50S ribosomal subunit.</text>
</comment>
<keyword evidence="3 5" id="KW-0687">Ribonucleoprotein</keyword>
<comment type="function">
    <text evidence="5">One of the proteins that surrounds the polypeptide exit tunnel on the outside of the subunit.</text>
</comment>
<keyword evidence="8" id="KW-1185">Reference proteome</keyword>
<dbReference type="GO" id="GO:0005829">
    <property type="term" value="C:cytosol"/>
    <property type="evidence" value="ECO:0007669"/>
    <property type="project" value="UniProtKB-ARBA"/>
</dbReference>
<dbReference type="PANTHER" id="PTHR12903">
    <property type="entry name" value="MITOCHONDRIAL RIBOSOMAL PROTEIN L24"/>
    <property type="match status" value="1"/>
</dbReference>
<evidence type="ECO:0000256" key="2">
    <source>
        <dbReference type="ARBA" id="ARBA00022980"/>
    </source>
</evidence>
<keyword evidence="5" id="KW-0694">RNA-binding</keyword>
<keyword evidence="2 5" id="KW-0689">Ribosomal protein</keyword>
<dbReference type="InterPro" id="IPR041988">
    <property type="entry name" value="Ribosomal_uL24_KOW"/>
</dbReference>
<dbReference type="PATRIC" id="fig|1594731.3.peg.84"/>
<feature type="domain" description="KOW" evidence="6">
    <location>
        <begin position="4"/>
        <end position="31"/>
    </location>
</feature>
<dbReference type="RefSeq" id="WP_281263952.1">
    <property type="nucleotide sequence ID" value="NZ_LN774881.1"/>
</dbReference>
<dbReference type="HAMAP" id="MF_01326_B">
    <property type="entry name" value="Ribosomal_uL24_B"/>
    <property type="match status" value="1"/>
</dbReference>
<dbReference type="PROSITE" id="PS01108">
    <property type="entry name" value="RIBOSOMAL_L24"/>
    <property type="match status" value="1"/>
</dbReference>
<dbReference type="Proteomes" id="UP000242753">
    <property type="component" value="Chromosome I"/>
</dbReference>
<dbReference type="InterPro" id="IPR014722">
    <property type="entry name" value="Rib_uL2_dom2"/>
</dbReference>
<dbReference type="InterPro" id="IPR003256">
    <property type="entry name" value="Ribosomal_uL24"/>
</dbReference>
<dbReference type="CDD" id="cd06089">
    <property type="entry name" value="KOW_RPL26"/>
    <property type="match status" value="1"/>
</dbReference>
<dbReference type="KEGG" id="wca:WEOB_092"/>
<evidence type="ECO:0000256" key="5">
    <source>
        <dbReference type="HAMAP-Rule" id="MF_01326"/>
    </source>
</evidence>
<dbReference type="STRING" id="1594731.WEOB_092"/>
<dbReference type="InterPro" id="IPR008991">
    <property type="entry name" value="Translation_prot_SH3-like_sf"/>
</dbReference>
<dbReference type="EMBL" id="LN774881">
    <property type="protein sequence ID" value="CEN32050.1"/>
    <property type="molecule type" value="Genomic_DNA"/>
</dbReference>
<dbReference type="InterPro" id="IPR057264">
    <property type="entry name" value="Ribosomal_uL24_C"/>
</dbReference>
<dbReference type="SMART" id="SM00739">
    <property type="entry name" value="KOW"/>
    <property type="match status" value="1"/>
</dbReference>
<dbReference type="SUPFAM" id="SSF50104">
    <property type="entry name" value="Translation proteins SH3-like domain"/>
    <property type="match status" value="1"/>
</dbReference>
<sequence length="104" mass="11560">MSNKIRKNDIVVVLSGKDKGKRGKVKCVFLSLGKAIVSDINLVKKHQKSIPSANQPGGIVCKESLIHLSNLALFNSDTDQSDRVGFVFIKNRKFRFFKSNGKII</sequence>
<dbReference type="NCBIfam" id="TIGR01079">
    <property type="entry name" value="rplX_bact"/>
    <property type="match status" value="1"/>
</dbReference>
<dbReference type="InterPro" id="IPR005825">
    <property type="entry name" value="Ribosomal_uL24_CS"/>
</dbReference>
<dbReference type="GO" id="GO:0003735">
    <property type="term" value="F:structural constituent of ribosome"/>
    <property type="evidence" value="ECO:0007669"/>
    <property type="project" value="InterPro"/>
</dbReference>
<name>A0A0H5BWH7_9ENTR</name>
<dbReference type="GO" id="GO:0006412">
    <property type="term" value="P:translation"/>
    <property type="evidence" value="ECO:0007669"/>
    <property type="project" value="UniProtKB-UniRule"/>
</dbReference>
<evidence type="ECO:0000256" key="3">
    <source>
        <dbReference type="ARBA" id="ARBA00023274"/>
    </source>
</evidence>
<evidence type="ECO:0000256" key="1">
    <source>
        <dbReference type="ARBA" id="ARBA00010618"/>
    </source>
</evidence>
<organism evidence="7 8">
    <name type="scientific">Candidatus Westeberhardia cardiocondylae</name>
    <dbReference type="NCBI Taxonomy" id="1594731"/>
    <lineage>
        <taxon>Bacteria</taxon>
        <taxon>Pseudomonadati</taxon>
        <taxon>Pseudomonadota</taxon>
        <taxon>Gammaproteobacteria</taxon>
        <taxon>Enterobacterales</taxon>
        <taxon>Enterobacteriaceae</taxon>
        <taxon>ant endosymbionts</taxon>
        <taxon>Candidatus Westeberhardia</taxon>
    </lineage>
</organism>
<evidence type="ECO:0000313" key="7">
    <source>
        <dbReference type="EMBL" id="CEN32050.1"/>
    </source>
</evidence>